<dbReference type="AlphaFoldDB" id="A0A3M6URR4"/>
<keyword evidence="1" id="KW-0677">Repeat</keyword>
<proteinExistence type="predicted"/>
<feature type="repeat" description="ANK" evidence="3">
    <location>
        <begin position="91"/>
        <end position="123"/>
    </location>
</feature>
<gene>
    <name evidence="4" type="ORF">pdam_00004465</name>
</gene>
<evidence type="ECO:0000313" key="4">
    <source>
        <dbReference type="EMBL" id="RMX56350.1"/>
    </source>
</evidence>
<feature type="repeat" description="ANK" evidence="3">
    <location>
        <begin position="124"/>
        <end position="156"/>
    </location>
</feature>
<dbReference type="Proteomes" id="UP000275408">
    <property type="component" value="Unassembled WGS sequence"/>
</dbReference>
<dbReference type="InterPro" id="IPR002110">
    <property type="entry name" value="Ankyrin_rpt"/>
</dbReference>
<dbReference type="PROSITE" id="PS50297">
    <property type="entry name" value="ANK_REP_REGION"/>
    <property type="match status" value="2"/>
</dbReference>
<dbReference type="InterPro" id="IPR036770">
    <property type="entry name" value="Ankyrin_rpt-contain_sf"/>
</dbReference>
<dbReference type="PROSITE" id="PS50088">
    <property type="entry name" value="ANK_REPEAT"/>
    <property type="match status" value="2"/>
</dbReference>
<reference evidence="4 5" key="1">
    <citation type="journal article" date="2018" name="Sci. Rep.">
        <title>Comparative analysis of the Pocillopora damicornis genome highlights role of immune system in coral evolution.</title>
        <authorList>
            <person name="Cunning R."/>
            <person name="Bay R.A."/>
            <person name="Gillette P."/>
            <person name="Baker A.C."/>
            <person name="Traylor-Knowles N."/>
        </authorList>
    </citation>
    <scope>NUCLEOTIDE SEQUENCE [LARGE SCALE GENOMIC DNA]</scope>
    <source>
        <strain evidence="4">RSMAS</strain>
        <tissue evidence="4">Whole animal</tissue>
    </source>
</reference>
<organism evidence="4 5">
    <name type="scientific">Pocillopora damicornis</name>
    <name type="common">Cauliflower coral</name>
    <name type="synonym">Millepora damicornis</name>
    <dbReference type="NCBI Taxonomy" id="46731"/>
    <lineage>
        <taxon>Eukaryota</taxon>
        <taxon>Metazoa</taxon>
        <taxon>Cnidaria</taxon>
        <taxon>Anthozoa</taxon>
        <taxon>Hexacorallia</taxon>
        <taxon>Scleractinia</taxon>
        <taxon>Astrocoeniina</taxon>
        <taxon>Pocilloporidae</taxon>
        <taxon>Pocillopora</taxon>
    </lineage>
</organism>
<dbReference type="PANTHER" id="PTHR24171:SF9">
    <property type="entry name" value="ANKYRIN REPEAT DOMAIN-CONTAINING PROTEIN 39"/>
    <property type="match status" value="1"/>
</dbReference>
<keyword evidence="5" id="KW-1185">Reference proteome</keyword>
<dbReference type="SMART" id="SM00248">
    <property type="entry name" value="ANK"/>
    <property type="match status" value="2"/>
</dbReference>
<sequence length="320" mass="36139">MLLSFFEAPFGEVKAAFKRSITQSIPQQRALVSLGYHIITSSGERYKRVHGTDEYVVRRRDHFFLAACGHVEELSRVINGKQYLLEDKDEYGRTLLYTASKSDFYEVCKLLLQKGASVDEPQRDGSTPLHAAAYFGHERVIELLLQYGARTDIVNNWGNTALLESASGRITGLIQSASVDQISSLAAELRTKMIVLNVRVIEHKGKVIAKELIRNASVLDARTRAQWNQIHRSWEIVWHGTQYRNLQSILERGLLPAGSRGITPVKGHFELGEKVFGVQNWAAAIFVSPSILYASHYSQRVFSEGQLWCVLVKAYCREEV</sequence>
<evidence type="ECO:0000256" key="2">
    <source>
        <dbReference type="ARBA" id="ARBA00023043"/>
    </source>
</evidence>
<dbReference type="STRING" id="46731.A0A3M6URR4"/>
<accession>A0A3M6URR4</accession>
<comment type="caution">
    <text evidence="4">The sequence shown here is derived from an EMBL/GenBank/DDBJ whole genome shotgun (WGS) entry which is preliminary data.</text>
</comment>
<evidence type="ECO:0000256" key="3">
    <source>
        <dbReference type="PROSITE-ProRule" id="PRU00023"/>
    </source>
</evidence>
<dbReference type="SUPFAM" id="SSF48403">
    <property type="entry name" value="Ankyrin repeat"/>
    <property type="match status" value="1"/>
</dbReference>
<dbReference type="PANTHER" id="PTHR24171">
    <property type="entry name" value="ANKYRIN REPEAT DOMAIN-CONTAINING PROTEIN 39-RELATED"/>
    <property type="match status" value="1"/>
</dbReference>
<protein>
    <submittedName>
        <fullName evidence="4">Uncharacterized protein</fullName>
    </submittedName>
</protein>
<evidence type="ECO:0000256" key="1">
    <source>
        <dbReference type="ARBA" id="ARBA00022737"/>
    </source>
</evidence>
<dbReference type="Gene3D" id="1.25.40.20">
    <property type="entry name" value="Ankyrin repeat-containing domain"/>
    <property type="match status" value="1"/>
</dbReference>
<evidence type="ECO:0000313" key="5">
    <source>
        <dbReference type="Proteomes" id="UP000275408"/>
    </source>
</evidence>
<keyword evidence="2 3" id="KW-0040">ANK repeat</keyword>
<dbReference type="EMBL" id="RCHS01000860">
    <property type="protein sequence ID" value="RMX56350.1"/>
    <property type="molecule type" value="Genomic_DNA"/>
</dbReference>
<name>A0A3M6URR4_POCDA</name>
<dbReference type="Pfam" id="PF13637">
    <property type="entry name" value="Ank_4"/>
    <property type="match status" value="1"/>
</dbReference>
<dbReference type="OrthoDB" id="539213at2759"/>